<comment type="domain">
    <text evidence="7">Subfamily III proteins have a conserved RTxK motif about 40-50 residues from the C-terminus; the threonine may be replaced by serine or cysteine.</text>
</comment>
<sequence length="508" mass="57778">MFEAPYPPYDPSDTASFSYTTVLKRWPIILTSVIDNIYRFNHDLDASIPSLESGSEDLKLIEERISEGKAIIEKISKLKYEMARDRALEPIPDDGEAMVEEYNTELARLAQQGKHTWFQAPWLFAECYLYRLLRSYFTQTKQWRTYDPFLSQKQDTFQKSSKAIFQLATTMHELEADKQKLASDADALNVIFKEMIQMCLWGNATDLSMLTQITHDDIQNLQSVGRDAQAARKQYILRDDQDKVWAHLQSLSGSNGSRVDFVLDNAGFELFTDFVFADFLVTYTPYVSKVVFHPKLIPWFVSDVTPPDFKAALESLLSPTFFPSSSGNTEWPVPPVAQAPEPRVVQTPPDLPESRNHLRVMVERWQKYLEEGVFQLSVPLDTPLGASHVKANFWTSPWPYWNMKELAKDVHDSLHDSGLVIFKGDLNFRRLTGDVRWPAHTPFSTALGPLAGAFPILSLRTNKADVVVGVDKDVADRLDDSGEQWRYNGKYALVAFLPCNESQVAGAK</sequence>
<dbReference type="InterPro" id="IPR002791">
    <property type="entry name" value="ARMT1-like_metal-bd"/>
</dbReference>
<evidence type="ECO:0000313" key="9">
    <source>
        <dbReference type="EMBL" id="EMD35051.1"/>
    </source>
</evidence>
<dbReference type="GO" id="GO:0103026">
    <property type="term" value="F:fructose-1-phosphatase activity"/>
    <property type="evidence" value="ECO:0007669"/>
    <property type="project" value="RHEA"/>
</dbReference>
<evidence type="ECO:0000259" key="8">
    <source>
        <dbReference type="Pfam" id="PF01937"/>
    </source>
</evidence>
<comment type="catalytic activity">
    <reaction evidence="6 7">
        <text>beta-D-fructose 6-phosphate = dihydroxyacetone + D-glyceraldehyde 3-phosphate</text>
        <dbReference type="Rhea" id="RHEA:28002"/>
        <dbReference type="ChEBI" id="CHEBI:16016"/>
        <dbReference type="ChEBI" id="CHEBI:57634"/>
        <dbReference type="ChEBI" id="CHEBI:59776"/>
    </reaction>
</comment>
<organism evidence="9 10">
    <name type="scientific">Ceriporiopsis subvermispora (strain B)</name>
    <name type="common">White-rot fungus</name>
    <name type="synonym">Gelatoporia subvermispora</name>
    <dbReference type="NCBI Taxonomy" id="914234"/>
    <lineage>
        <taxon>Eukaryota</taxon>
        <taxon>Fungi</taxon>
        <taxon>Dikarya</taxon>
        <taxon>Basidiomycota</taxon>
        <taxon>Agaricomycotina</taxon>
        <taxon>Agaricomycetes</taxon>
        <taxon>Polyporales</taxon>
        <taxon>Gelatoporiaceae</taxon>
        <taxon>Gelatoporia</taxon>
    </lineage>
</organism>
<comment type="similarity">
    <text evidence="2 7">Belongs to the damage-control phosphatase family. Sugar phosphate phosphatase III subfamily.</text>
</comment>
<dbReference type="GO" id="GO:0005634">
    <property type="term" value="C:nucleus"/>
    <property type="evidence" value="ECO:0007669"/>
    <property type="project" value="TreeGrafter"/>
</dbReference>
<dbReference type="PANTHER" id="PTHR12260:SF6">
    <property type="entry name" value="DAMAGE-CONTROL PHOSPHATASE ARMT1"/>
    <property type="match status" value="1"/>
</dbReference>
<dbReference type="EC" id="3.1.3.-" evidence="7"/>
<dbReference type="InterPro" id="IPR036075">
    <property type="entry name" value="ARMT-1-like_metal-bd_sf"/>
</dbReference>
<dbReference type="GO" id="GO:0097023">
    <property type="term" value="F:fructose 6-phosphate aldolase activity"/>
    <property type="evidence" value="ECO:0007669"/>
    <property type="project" value="RHEA"/>
</dbReference>
<gene>
    <name evidence="9" type="ORF">CERSUDRAFT_116552</name>
</gene>
<dbReference type="Pfam" id="PF01937">
    <property type="entry name" value="ARMT1-like_dom"/>
    <property type="match status" value="1"/>
</dbReference>
<dbReference type="STRING" id="914234.M2R8M1"/>
<dbReference type="PANTHER" id="PTHR12260">
    <property type="entry name" value="DAMAGE-CONTROL PHOSPHATASE ARMT1"/>
    <property type="match status" value="1"/>
</dbReference>
<dbReference type="InterPro" id="IPR039763">
    <property type="entry name" value="ARMT1"/>
</dbReference>
<evidence type="ECO:0000256" key="4">
    <source>
        <dbReference type="ARBA" id="ARBA00022801"/>
    </source>
</evidence>
<comment type="catalytic activity">
    <reaction evidence="1 7">
        <text>beta-D-fructose 1-phosphate + H2O = D-fructose + phosphate</text>
        <dbReference type="Rhea" id="RHEA:35603"/>
        <dbReference type="ChEBI" id="CHEBI:15377"/>
        <dbReference type="ChEBI" id="CHEBI:37721"/>
        <dbReference type="ChEBI" id="CHEBI:43474"/>
        <dbReference type="ChEBI" id="CHEBI:138881"/>
    </reaction>
</comment>
<dbReference type="FunFam" id="1.20.930.60:FF:000002">
    <property type="entry name" value="Protein-glutamate O-methyltransferase C1393.13"/>
    <property type="match status" value="1"/>
</dbReference>
<dbReference type="EMBL" id="KB445801">
    <property type="protein sequence ID" value="EMD35051.1"/>
    <property type="molecule type" value="Genomic_DNA"/>
</dbReference>
<dbReference type="Proteomes" id="UP000016930">
    <property type="component" value="Unassembled WGS sequence"/>
</dbReference>
<feature type="domain" description="Damage-control phosphatase ARMT1-like metal-binding" evidence="8">
    <location>
        <begin position="22"/>
        <end position="476"/>
    </location>
</feature>
<dbReference type="AlphaFoldDB" id="M2R8M1"/>
<reference evidence="9 10" key="1">
    <citation type="journal article" date="2012" name="Proc. Natl. Acad. Sci. U.S.A.">
        <title>Comparative genomics of Ceriporiopsis subvermispora and Phanerochaete chrysosporium provide insight into selective ligninolysis.</title>
        <authorList>
            <person name="Fernandez-Fueyo E."/>
            <person name="Ruiz-Duenas F.J."/>
            <person name="Ferreira P."/>
            <person name="Floudas D."/>
            <person name="Hibbett D.S."/>
            <person name="Canessa P."/>
            <person name="Larrondo L.F."/>
            <person name="James T.Y."/>
            <person name="Seelenfreund D."/>
            <person name="Lobos S."/>
            <person name="Polanco R."/>
            <person name="Tello M."/>
            <person name="Honda Y."/>
            <person name="Watanabe T."/>
            <person name="Watanabe T."/>
            <person name="Ryu J.S."/>
            <person name="Kubicek C.P."/>
            <person name="Schmoll M."/>
            <person name="Gaskell J."/>
            <person name="Hammel K.E."/>
            <person name="St John F.J."/>
            <person name="Vanden Wymelenberg A."/>
            <person name="Sabat G."/>
            <person name="Splinter BonDurant S."/>
            <person name="Syed K."/>
            <person name="Yadav J.S."/>
            <person name="Doddapaneni H."/>
            <person name="Subramanian V."/>
            <person name="Lavin J.L."/>
            <person name="Oguiza J.A."/>
            <person name="Perez G."/>
            <person name="Pisabarro A.G."/>
            <person name="Ramirez L."/>
            <person name="Santoyo F."/>
            <person name="Master E."/>
            <person name="Coutinho P.M."/>
            <person name="Henrissat B."/>
            <person name="Lombard V."/>
            <person name="Magnuson J.K."/>
            <person name="Kuees U."/>
            <person name="Hori C."/>
            <person name="Igarashi K."/>
            <person name="Samejima M."/>
            <person name="Held B.W."/>
            <person name="Barry K.W."/>
            <person name="LaButti K.M."/>
            <person name="Lapidus A."/>
            <person name="Lindquist E.A."/>
            <person name="Lucas S.M."/>
            <person name="Riley R."/>
            <person name="Salamov A.A."/>
            <person name="Hoffmeister D."/>
            <person name="Schwenk D."/>
            <person name="Hadar Y."/>
            <person name="Yarden O."/>
            <person name="de Vries R.P."/>
            <person name="Wiebenga A."/>
            <person name="Stenlid J."/>
            <person name="Eastwood D."/>
            <person name="Grigoriev I.V."/>
            <person name="Berka R.M."/>
            <person name="Blanchette R.A."/>
            <person name="Kersten P."/>
            <person name="Martinez A.T."/>
            <person name="Vicuna R."/>
            <person name="Cullen D."/>
        </authorList>
    </citation>
    <scope>NUCLEOTIDE SEQUENCE [LARGE SCALE GENOMIC DNA]</scope>
    <source>
        <strain evidence="9 10">B</strain>
    </source>
</reference>
<dbReference type="SUPFAM" id="SSF111321">
    <property type="entry name" value="AF1104-like"/>
    <property type="match status" value="1"/>
</dbReference>
<dbReference type="OrthoDB" id="541375at2759"/>
<dbReference type="Gene3D" id="3.40.50.10880">
    <property type="entry name" value="Uncharacterised protein PF01937, DUF89, domain 3"/>
    <property type="match status" value="1"/>
</dbReference>
<evidence type="ECO:0000256" key="3">
    <source>
        <dbReference type="ARBA" id="ARBA00022723"/>
    </source>
</evidence>
<proteinExistence type="inferred from homology"/>
<evidence type="ECO:0000256" key="5">
    <source>
        <dbReference type="ARBA" id="ARBA00023211"/>
    </source>
</evidence>
<dbReference type="GO" id="GO:0046872">
    <property type="term" value="F:metal ion binding"/>
    <property type="evidence" value="ECO:0007669"/>
    <property type="project" value="UniProtKB-UniRule"/>
</dbReference>
<evidence type="ECO:0000256" key="7">
    <source>
        <dbReference type="RuleBase" id="RU367030"/>
    </source>
</evidence>
<evidence type="ECO:0000256" key="1">
    <source>
        <dbReference type="ARBA" id="ARBA00001326"/>
    </source>
</evidence>
<dbReference type="GO" id="GO:0006974">
    <property type="term" value="P:DNA damage response"/>
    <property type="evidence" value="ECO:0007669"/>
    <property type="project" value="TreeGrafter"/>
</dbReference>
<dbReference type="HOGENOM" id="CLU_030117_2_0_1"/>
<keyword evidence="10" id="KW-1185">Reference proteome</keyword>
<evidence type="ECO:0000313" key="10">
    <source>
        <dbReference type="Proteomes" id="UP000016930"/>
    </source>
</evidence>
<comment type="function">
    <text evidence="7">Metal-dependent phosphatase that shows phosphatase activity against several substrates, including fructose-1-phosphate and fructose-6-phosphate. Its preference for fructose-1-phosphate, a strong glycating agent that causes DNA damage rather than a canonical yeast metabolite, suggests a damage-control function in hexose phosphate metabolism.</text>
</comment>
<accession>M2R8M1</accession>
<keyword evidence="5 7" id="KW-0464">Manganese</keyword>
<keyword evidence="4 7" id="KW-0378">Hydrolase</keyword>
<protein>
    <recommendedName>
        <fullName evidence="7">Sugar phosphate phosphatase</fullName>
        <ecNumber evidence="7">3.1.3.-</ecNumber>
    </recommendedName>
</protein>
<evidence type="ECO:0000256" key="2">
    <source>
        <dbReference type="ARBA" id="ARBA00009519"/>
    </source>
</evidence>
<name>M2R8M1_CERS8</name>
<dbReference type="Gene3D" id="1.20.930.60">
    <property type="match status" value="1"/>
</dbReference>
<evidence type="ECO:0000256" key="6">
    <source>
        <dbReference type="ARBA" id="ARBA00048809"/>
    </source>
</evidence>
<comment type="cofactor">
    <cofactor evidence="7">
        <name>Mn(2+)</name>
        <dbReference type="ChEBI" id="CHEBI:29035"/>
    </cofactor>
    <cofactor evidence="7">
        <name>Ni(2+)</name>
        <dbReference type="ChEBI" id="CHEBI:49786"/>
    </cofactor>
</comment>
<keyword evidence="3 7" id="KW-0479">Metal-binding</keyword>